<dbReference type="AlphaFoldDB" id="A0A8S0QNM1"/>
<evidence type="ECO:0000259" key="1">
    <source>
        <dbReference type="Pfam" id="PF00462"/>
    </source>
</evidence>
<protein>
    <submittedName>
        <fullName evidence="2">Uncharacterized protein At5g39865-like</fullName>
    </submittedName>
</protein>
<evidence type="ECO:0000313" key="2">
    <source>
        <dbReference type="EMBL" id="CAA2968611.1"/>
    </source>
</evidence>
<dbReference type="Gene3D" id="3.40.30.10">
    <property type="entry name" value="Glutaredoxin"/>
    <property type="match status" value="1"/>
</dbReference>
<dbReference type="OrthoDB" id="423313at2759"/>
<proteinExistence type="predicted"/>
<comment type="caution">
    <text evidence="2">The sequence shown here is derived from an EMBL/GenBank/DDBJ whole genome shotgun (WGS) entry which is preliminary data.</text>
</comment>
<dbReference type="Pfam" id="PF23733">
    <property type="entry name" value="GRXCR1-2_C"/>
    <property type="match status" value="1"/>
</dbReference>
<dbReference type="PANTHER" id="PTHR45669:SF26">
    <property type="entry name" value="GLUTAREDOXIN DOMAIN-CONTAINING PROTEIN"/>
    <property type="match status" value="1"/>
</dbReference>
<dbReference type="Gramene" id="OE9A065561T1">
    <property type="protein sequence ID" value="OE9A065561C1"/>
    <property type="gene ID" value="OE9A065561"/>
</dbReference>
<evidence type="ECO:0000313" key="3">
    <source>
        <dbReference type="Proteomes" id="UP000594638"/>
    </source>
</evidence>
<gene>
    <name evidence="2" type="ORF">OLEA9_A065561</name>
</gene>
<dbReference type="EMBL" id="CACTIH010001917">
    <property type="protein sequence ID" value="CAA2968611.1"/>
    <property type="molecule type" value="Genomic_DNA"/>
</dbReference>
<dbReference type="SUPFAM" id="SSF52833">
    <property type="entry name" value="Thioredoxin-like"/>
    <property type="match status" value="1"/>
</dbReference>
<dbReference type="InterPro" id="IPR002109">
    <property type="entry name" value="Glutaredoxin"/>
</dbReference>
<dbReference type="Proteomes" id="UP000594638">
    <property type="component" value="Unassembled WGS sequence"/>
</dbReference>
<dbReference type="InterPro" id="IPR036249">
    <property type="entry name" value="Thioredoxin-like_sf"/>
</dbReference>
<organism evidence="2 3">
    <name type="scientific">Olea europaea subsp. europaea</name>
    <dbReference type="NCBI Taxonomy" id="158383"/>
    <lineage>
        <taxon>Eukaryota</taxon>
        <taxon>Viridiplantae</taxon>
        <taxon>Streptophyta</taxon>
        <taxon>Embryophyta</taxon>
        <taxon>Tracheophyta</taxon>
        <taxon>Spermatophyta</taxon>
        <taxon>Magnoliopsida</taxon>
        <taxon>eudicotyledons</taxon>
        <taxon>Gunneridae</taxon>
        <taxon>Pentapetalae</taxon>
        <taxon>asterids</taxon>
        <taxon>lamiids</taxon>
        <taxon>Lamiales</taxon>
        <taxon>Oleaceae</taxon>
        <taxon>Oleeae</taxon>
        <taxon>Olea</taxon>
    </lineage>
</organism>
<feature type="domain" description="Glutaredoxin" evidence="1">
    <location>
        <begin position="129"/>
        <end position="198"/>
    </location>
</feature>
<keyword evidence="3" id="KW-1185">Reference proteome</keyword>
<dbReference type="CDD" id="cd03031">
    <property type="entry name" value="GRX_GRX_like"/>
    <property type="match status" value="1"/>
</dbReference>
<dbReference type="PROSITE" id="PS51354">
    <property type="entry name" value="GLUTAREDOXIN_2"/>
    <property type="match status" value="1"/>
</dbReference>
<dbReference type="PANTHER" id="PTHR45669">
    <property type="entry name" value="GLUTAREDOXIN DOMAIN-CONTAINING CYSTEINE-RICH PROTEIN CG12206-RELATED"/>
    <property type="match status" value="1"/>
</dbReference>
<dbReference type="Pfam" id="PF00462">
    <property type="entry name" value="Glutaredoxin"/>
    <property type="match status" value="1"/>
</dbReference>
<reference evidence="2 3" key="1">
    <citation type="submission" date="2019-12" db="EMBL/GenBank/DDBJ databases">
        <authorList>
            <person name="Alioto T."/>
            <person name="Alioto T."/>
            <person name="Gomez Garrido J."/>
        </authorList>
    </citation>
    <scope>NUCLEOTIDE SEQUENCE [LARGE SCALE GENOMIC DNA]</scope>
</reference>
<accession>A0A8S0QNM1</accession>
<name>A0A8S0QNM1_OLEEU</name>
<sequence length="277" mass="31167">MWLRRSKSRIRLHNASSPKFACSSFKDLRLLLSEEDSNCSNNKISTGDGDIALDSSTPYIRKPSICHRVRSANFLLRTLSLQSDHQESKPYREEVQVPVPVPSPLSENVAADVKSESVIRIPRADNTIVVYFTSLRVVRHTYEDCKTVLMILGAFHVFVDERDVSMDSVYIDELQRIFGESDKSKLTLPRVFIGGRYIGGAEEVRQLHESGELKKYLQGLLPADACVCEACGGYRFILCQDCYGSHKYYSDKYGFKSCTSCNENGLVRCPSCSCASF</sequence>